<proteinExistence type="predicted"/>
<dbReference type="AlphaFoldDB" id="A0A1Y1W1F4"/>
<gene>
    <name evidence="2" type="ORF">DL89DRAFT_259659</name>
</gene>
<organism evidence="2 3">
    <name type="scientific">Linderina pennispora</name>
    <dbReference type="NCBI Taxonomy" id="61395"/>
    <lineage>
        <taxon>Eukaryota</taxon>
        <taxon>Fungi</taxon>
        <taxon>Fungi incertae sedis</taxon>
        <taxon>Zoopagomycota</taxon>
        <taxon>Kickxellomycotina</taxon>
        <taxon>Kickxellomycetes</taxon>
        <taxon>Kickxellales</taxon>
        <taxon>Kickxellaceae</taxon>
        <taxon>Linderina</taxon>
    </lineage>
</organism>
<dbReference type="InterPro" id="IPR050600">
    <property type="entry name" value="SETD3_SETD6_MTase"/>
</dbReference>
<dbReference type="PANTHER" id="PTHR13271:SF151">
    <property type="entry name" value="SET DOMAIN-CONTAINING PROTEIN 4"/>
    <property type="match status" value="1"/>
</dbReference>
<dbReference type="InterPro" id="IPR001214">
    <property type="entry name" value="SET_dom"/>
</dbReference>
<dbReference type="EMBL" id="MCFD01000013">
    <property type="protein sequence ID" value="ORX67135.1"/>
    <property type="molecule type" value="Genomic_DNA"/>
</dbReference>
<dbReference type="RefSeq" id="XP_040741057.1">
    <property type="nucleotide sequence ID" value="XM_040885711.1"/>
</dbReference>
<dbReference type="SUPFAM" id="SSF82199">
    <property type="entry name" value="SET domain"/>
    <property type="match status" value="1"/>
</dbReference>
<sequence length="297" mass="34051">MATRDIAIGEDIVEIPERLLMTASKVQHAGHLSEQQALTLWVYQQYSLGERSPWHAYISTLPQDFDSVPLFQLSGAFARKTGADRIVARSAAVCAGENCRPAPAAGGGLAVREIDWRRFVWAWLAVSTRSINLGRKHKDRLALAPFLDFLNHSETAQVTVRYDEHRRVFAIRSLVGYRKGQEVFISYGPHDNRHMLVEYGFVLEHNPFRFLELDSQVMDWISECKLVVQRRKQSAVKPEDFDRMVEVLKGYGLFGDYTFDNEPSFRLLAALHLLLPLVEEGAAVRRVLARWERWRRG</sequence>
<dbReference type="InterPro" id="IPR046341">
    <property type="entry name" value="SET_dom_sf"/>
</dbReference>
<evidence type="ECO:0000259" key="1">
    <source>
        <dbReference type="PROSITE" id="PS50280"/>
    </source>
</evidence>
<dbReference type="CDD" id="cd19177">
    <property type="entry name" value="SET_SETD4"/>
    <property type="match status" value="1"/>
</dbReference>
<dbReference type="Pfam" id="PF00856">
    <property type="entry name" value="SET"/>
    <property type="match status" value="1"/>
</dbReference>
<dbReference type="Proteomes" id="UP000193922">
    <property type="component" value="Unassembled WGS sequence"/>
</dbReference>
<dbReference type="STRING" id="61395.A0A1Y1W1F4"/>
<dbReference type="GeneID" id="63802359"/>
<dbReference type="InterPro" id="IPR044429">
    <property type="entry name" value="SETD4_SET"/>
</dbReference>
<evidence type="ECO:0000313" key="3">
    <source>
        <dbReference type="Proteomes" id="UP000193922"/>
    </source>
</evidence>
<dbReference type="GO" id="GO:0016279">
    <property type="term" value="F:protein-lysine N-methyltransferase activity"/>
    <property type="evidence" value="ECO:0007669"/>
    <property type="project" value="InterPro"/>
</dbReference>
<keyword evidence="3" id="KW-1185">Reference proteome</keyword>
<evidence type="ECO:0000313" key="2">
    <source>
        <dbReference type="EMBL" id="ORX67135.1"/>
    </source>
</evidence>
<dbReference type="OrthoDB" id="341421at2759"/>
<accession>A0A1Y1W1F4</accession>
<reference evidence="2 3" key="1">
    <citation type="submission" date="2016-07" db="EMBL/GenBank/DDBJ databases">
        <title>Pervasive Adenine N6-methylation of Active Genes in Fungi.</title>
        <authorList>
            <consortium name="DOE Joint Genome Institute"/>
            <person name="Mondo S.J."/>
            <person name="Dannebaum R.O."/>
            <person name="Kuo R.C."/>
            <person name="Labutti K."/>
            <person name="Haridas S."/>
            <person name="Kuo A."/>
            <person name="Salamov A."/>
            <person name="Ahrendt S.R."/>
            <person name="Lipzen A."/>
            <person name="Sullivan W."/>
            <person name="Andreopoulos W.B."/>
            <person name="Clum A."/>
            <person name="Lindquist E."/>
            <person name="Daum C."/>
            <person name="Ramamoorthy G.K."/>
            <person name="Gryganskyi A."/>
            <person name="Culley D."/>
            <person name="Magnuson J.K."/>
            <person name="James T.Y."/>
            <person name="O'Malley M.A."/>
            <person name="Stajich J.E."/>
            <person name="Spatafora J.W."/>
            <person name="Visel A."/>
            <person name="Grigoriev I.V."/>
        </authorList>
    </citation>
    <scope>NUCLEOTIDE SEQUENCE [LARGE SCALE GENOMIC DNA]</scope>
    <source>
        <strain evidence="2 3">ATCC 12442</strain>
    </source>
</reference>
<protein>
    <submittedName>
        <fullName evidence="2">SET domain-containing protein</fullName>
    </submittedName>
</protein>
<dbReference type="PROSITE" id="PS50280">
    <property type="entry name" value="SET"/>
    <property type="match status" value="1"/>
</dbReference>
<dbReference type="PANTHER" id="PTHR13271">
    <property type="entry name" value="UNCHARACTERIZED PUTATIVE METHYLTRANSFERASE"/>
    <property type="match status" value="1"/>
</dbReference>
<dbReference type="Gene3D" id="3.90.1410.10">
    <property type="entry name" value="set domain protein methyltransferase, domain 1"/>
    <property type="match status" value="1"/>
</dbReference>
<name>A0A1Y1W1F4_9FUNG</name>
<comment type="caution">
    <text evidence="2">The sequence shown here is derived from an EMBL/GenBank/DDBJ whole genome shotgun (WGS) entry which is preliminary data.</text>
</comment>
<feature type="domain" description="SET" evidence="1">
    <location>
        <begin position="1"/>
        <end position="188"/>
    </location>
</feature>